<organism evidence="1 2">
    <name type="scientific">Dictyobacter alpinus</name>
    <dbReference type="NCBI Taxonomy" id="2014873"/>
    <lineage>
        <taxon>Bacteria</taxon>
        <taxon>Bacillati</taxon>
        <taxon>Chloroflexota</taxon>
        <taxon>Ktedonobacteria</taxon>
        <taxon>Ktedonobacterales</taxon>
        <taxon>Dictyobacteraceae</taxon>
        <taxon>Dictyobacter</taxon>
    </lineage>
</organism>
<evidence type="ECO:0000313" key="2">
    <source>
        <dbReference type="Proteomes" id="UP000287171"/>
    </source>
</evidence>
<dbReference type="Proteomes" id="UP000287171">
    <property type="component" value="Unassembled WGS sequence"/>
</dbReference>
<accession>A0A402B4Y4</accession>
<keyword evidence="2" id="KW-1185">Reference proteome</keyword>
<proteinExistence type="predicted"/>
<reference evidence="2" key="1">
    <citation type="submission" date="2018-12" db="EMBL/GenBank/DDBJ databases">
        <title>Tengunoibacter tsumagoiensis gen. nov., sp. nov., Dictyobacter kobayashii sp. nov., D. alpinus sp. nov., and D. joshuensis sp. nov. and description of Dictyobacteraceae fam. nov. within the order Ktedonobacterales isolated from Tengu-no-mugimeshi.</title>
        <authorList>
            <person name="Wang C.M."/>
            <person name="Zheng Y."/>
            <person name="Sakai Y."/>
            <person name="Toyoda A."/>
            <person name="Minakuchi Y."/>
            <person name="Abe K."/>
            <person name="Yokota A."/>
            <person name="Yabe S."/>
        </authorList>
    </citation>
    <scope>NUCLEOTIDE SEQUENCE [LARGE SCALE GENOMIC DNA]</scope>
    <source>
        <strain evidence="2">Uno16</strain>
    </source>
</reference>
<comment type="caution">
    <text evidence="1">The sequence shown here is derived from an EMBL/GenBank/DDBJ whole genome shotgun (WGS) entry which is preliminary data.</text>
</comment>
<sequence>MADELSAKNAAQLATFVREEDLEDLEQLSKQLEDYAHKARQDGRIYLLQQYTMLMATVDPEIDRIKKRFKRENLAYLRKEEKRLKKEAKGKQGTTPEP</sequence>
<dbReference type="RefSeq" id="WP_126626868.1">
    <property type="nucleotide sequence ID" value="NZ_BIFT01000001.1"/>
</dbReference>
<evidence type="ECO:0000313" key="1">
    <source>
        <dbReference type="EMBL" id="GCE26413.1"/>
    </source>
</evidence>
<gene>
    <name evidence="1" type="ORF">KDA_18970</name>
</gene>
<dbReference type="OrthoDB" id="171899at2"/>
<dbReference type="EMBL" id="BIFT01000001">
    <property type="protein sequence ID" value="GCE26413.1"/>
    <property type="molecule type" value="Genomic_DNA"/>
</dbReference>
<protein>
    <submittedName>
        <fullName evidence="1">Uncharacterized protein</fullName>
    </submittedName>
</protein>
<name>A0A402B4Y4_9CHLR</name>
<dbReference type="AlphaFoldDB" id="A0A402B4Y4"/>